<dbReference type="InterPro" id="IPR027417">
    <property type="entry name" value="P-loop_NTPase"/>
</dbReference>
<evidence type="ECO:0000313" key="7">
    <source>
        <dbReference type="Proteomes" id="UP000308921"/>
    </source>
</evidence>
<dbReference type="GO" id="GO:0016787">
    <property type="term" value="F:hydrolase activity"/>
    <property type="evidence" value="ECO:0007669"/>
    <property type="project" value="UniProtKB-KW"/>
</dbReference>
<dbReference type="SMART" id="SM00490">
    <property type="entry name" value="HELICc"/>
    <property type="match status" value="1"/>
</dbReference>
<gene>
    <name evidence="6" type="ORF">AAS21_gp029</name>
</gene>
<evidence type="ECO:0000259" key="5">
    <source>
        <dbReference type="PROSITE" id="PS51192"/>
    </source>
</evidence>
<dbReference type="InterPro" id="IPR006935">
    <property type="entry name" value="Helicase/UvrB_N"/>
</dbReference>
<keyword evidence="2" id="KW-0378">Hydrolase</keyword>
<protein>
    <submittedName>
        <fullName evidence="6">ATP-dependent DNA helicase</fullName>
    </submittedName>
</protein>
<evidence type="ECO:0000256" key="3">
    <source>
        <dbReference type="ARBA" id="ARBA00022806"/>
    </source>
</evidence>
<name>A0A4Y5P1E3_9CAUD</name>
<dbReference type="InterPro" id="IPR050615">
    <property type="entry name" value="ATP-dep_DNA_Helicase"/>
</dbReference>
<keyword evidence="3 6" id="KW-0347">Helicase</keyword>
<dbReference type="InterPro" id="IPR001650">
    <property type="entry name" value="Helicase_C-like"/>
</dbReference>
<keyword evidence="4" id="KW-0067">ATP-binding</keyword>
<dbReference type="InterPro" id="IPR014001">
    <property type="entry name" value="Helicase_ATP-bd"/>
</dbReference>
<keyword evidence="1" id="KW-0547">Nucleotide-binding</keyword>
<evidence type="ECO:0000313" key="6">
    <source>
        <dbReference type="EMBL" id="QCW23767.1"/>
    </source>
</evidence>
<accession>A0A4Y5P1E3</accession>
<dbReference type="PANTHER" id="PTHR11274">
    <property type="entry name" value="RAD25/XP-B DNA REPAIR HELICASE"/>
    <property type="match status" value="1"/>
</dbReference>
<proteinExistence type="predicted"/>
<dbReference type="SMART" id="SM00487">
    <property type="entry name" value="DEXDc"/>
    <property type="match status" value="1"/>
</dbReference>
<evidence type="ECO:0000256" key="4">
    <source>
        <dbReference type="ARBA" id="ARBA00022840"/>
    </source>
</evidence>
<evidence type="ECO:0000256" key="1">
    <source>
        <dbReference type="ARBA" id="ARBA00022741"/>
    </source>
</evidence>
<dbReference type="GO" id="GO:0005524">
    <property type="term" value="F:ATP binding"/>
    <property type="evidence" value="ECO:0007669"/>
    <property type="project" value="UniProtKB-KW"/>
</dbReference>
<sequence>MKVVLSNKAYFNTTDQELWEFCRAQTMYQIFPAGSQYPTIFQNSGSIGAKLKFIPITRLEMLEQKGHHLEIIDKRIMNDVDIPKPTFTLRADQQEIYDQIEDTCIINGKPGFGKTILGLAIAYKFQVKTLIITTNLMIREQWIKEVRKHMGFEPGVIGSGKFDIDAPIVIGNIQTLNKHAMELGKEFGLVIVDEMHHCVATTFTKFLENSSARFKIGLSGTLKRKDGLNVMFKDFFGLTVYSPPVSNTVPPTIHKYKVDVEVSGNNNVPWANRASDVYDNKDYISHLIDKIFLYYRMGHKVLFVSERLNLIEEVVQYLDSADVYCETIIGPTPNDERELILQAIKNHEGASVLAASQSIFSEGVSLDELSCLVIGSLINNESLLEQLVGRVQRITKDKLDPVVVDTGLAGGTGWNQARGRITVYRNNGWPIIDMTPEAEANLKKIVFAKD</sequence>
<dbReference type="PROSITE" id="PS51192">
    <property type="entry name" value="HELICASE_ATP_BIND_1"/>
    <property type="match status" value="1"/>
</dbReference>
<organism evidence="6 7">
    <name type="scientific">Pantoea phage vB_PagS_AAS21</name>
    <dbReference type="NCBI Taxonomy" id="2575261"/>
    <lineage>
        <taxon>Viruses</taxon>
        <taxon>Duplodnaviria</taxon>
        <taxon>Heunggongvirae</taxon>
        <taxon>Uroviricota</taxon>
        <taxon>Caudoviricetes</taxon>
        <taxon>Demerecviridae</taxon>
        <taxon>Keyvirus</taxon>
        <taxon>Keyvirus AAS21</taxon>
    </lineage>
</organism>
<dbReference type="Gene3D" id="3.40.50.300">
    <property type="entry name" value="P-loop containing nucleotide triphosphate hydrolases"/>
    <property type="match status" value="2"/>
</dbReference>
<dbReference type="SUPFAM" id="SSF52540">
    <property type="entry name" value="P-loop containing nucleoside triphosphate hydrolases"/>
    <property type="match status" value="1"/>
</dbReference>
<dbReference type="GO" id="GO:0004386">
    <property type="term" value="F:helicase activity"/>
    <property type="evidence" value="ECO:0007669"/>
    <property type="project" value="UniProtKB-KW"/>
</dbReference>
<dbReference type="GO" id="GO:0003677">
    <property type="term" value="F:DNA binding"/>
    <property type="evidence" value="ECO:0007669"/>
    <property type="project" value="InterPro"/>
</dbReference>
<dbReference type="PANTHER" id="PTHR11274:SF0">
    <property type="entry name" value="GENERAL TRANSCRIPTION AND DNA REPAIR FACTOR IIH HELICASE SUBUNIT XPB"/>
    <property type="match status" value="1"/>
</dbReference>
<keyword evidence="7" id="KW-1185">Reference proteome</keyword>
<feature type="domain" description="Helicase ATP-binding" evidence="5">
    <location>
        <begin position="95"/>
        <end position="240"/>
    </location>
</feature>
<dbReference type="Proteomes" id="UP000308921">
    <property type="component" value="Segment"/>
</dbReference>
<dbReference type="Pfam" id="PF00271">
    <property type="entry name" value="Helicase_C"/>
    <property type="match status" value="1"/>
</dbReference>
<reference evidence="6 7" key="1">
    <citation type="submission" date="2019-04" db="EMBL/GenBank/DDBJ databases">
        <title>Complete genome sequence of Pantoea bacteriophage vB_PagS_AAS21.</title>
        <authorList>
            <person name="Truncaite L."/>
            <person name="Simoliuniene M."/>
            <person name="Zajanckauskaite A."/>
            <person name="Meskys R."/>
            <person name="Simoliunas E."/>
        </authorList>
    </citation>
    <scope>NUCLEOTIDE SEQUENCE [LARGE SCALE GENOMIC DNA]</scope>
</reference>
<dbReference type="Pfam" id="PF04851">
    <property type="entry name" value="ResIII"/>
    <property type="match status" value="1"/>
</dbReference>
<evidence type="ECO:0000256" key="2">
    <source>
        <dbReference type="ARBA" id="ARBA00022801"/>
    </source>
</evidence>
<dbReference type="EMBL" id="MK770119">
    <property type="protein sequence ID" value="QCW23767.1"/>
    <property type="molecule type" value="Genomic_DNA"/>
</dbReference>